<organism evidence="9 10">
    <name type="scientific">Branchiostoma lanceolatum</name>
    <name type="common">Common lancelet</name>
    <name type="synonym">Amphioxus lanceolatum</name>
    <dbReference type="NCBI Taxonomy" id="7740"/>
    <lineage>
        <taxon>Eukaryota</taxon>
        <taxon>Metazoa</taxon>
        <taxon>Chordata</taxon>
        <taxon>Cephalochordata</taxon>
        <taxon>Leptocardii</taxon>
        <taxon>Amphioxiformes</taxon>
        <taxon>Branchiostomatidae</taxon>
        <taxon>Branchiostoma</taxon>
    </lineage>
</organism>
<gene>
    <name evidence="9" type="primary">SLC18A2</name>
    <name evidence="9" type="ORF">BLAG_LOCUS20443</name>
</gene>
<reference evidence="9" key="1">
    <citation type="submission" date="2022-01" db="EMBL/GenBank/DDBJ databases">
        <authorList>
            <person name="Braso-Vives M."/>
        </authorList>
    </citation>
    <scope>NUCLEOTIDE SEQUENCE</scope>
</reference>
<dbReference type="EMBL" id="OV696691">
    <property type="protein sequence ID" value="CAH1266935.1"/>
    <property type="molecule type" value="Genomic_DNA"/>
</dbReference>
<evidence type="ECO:0000256" key="3">
    <source>
        <dbReference type="ARBA" id="ARBA00022692"/>
    </source>
</evidence>
<dbReference type="AlphaFoldDB" id="A0A8K0A0K0"/>
<evidence type="ECO:0000256" key="4">
    <source>
        <dbReference type="ARBA" id="ARBA00022989"/>
    </source>
</evidence>
<dbReference type="Pfam" id="PF07690">
    <property type="entry name" value="MFS_1"/>
    <property type="match status" value="1"/>
</dbReference>
<dbReference type="GO" id="GO:0015842">
    <property type="term" value="P:aminergic neurotransmitter loading into synaptic vesicle"/>
    <property type="evidence" value="ECO:0007669"/>
    <property type="project" value="TreeGrafter"/>
</dbReference>
<dbReference type="InterPro" id="IPR020846">
    <property type="entry name" value="MFS_dom"/>
</dbReference>
<dbReference type="OrthoDB" id="10040667at2759"/>
<protein>
    <submittedName>
        <fullName evidence="9">SLC18A2 protein</fullName>
    </submittedName>
</protein>
<sequence>MPAACRFLPTALIAMFLSPMLVREGHGQTVLDNQYGSGRQNRSSSTETFSVLDFLYWAASVLGTLLSGLETESRIDATLAVMLQKAWDICKRIRLSRTLVVIVAVLAMFMDSILDTVVEPIMPDYFYRLQHPNYTGPIITPHHTNKKPVTSKLSGSNLSSCNLGTTCLPAANTKLNQLERSQAEQRAAQLKKQSVILGILYASKSDASIIANPVAGFLSDRFGYSLVLYIGIVLVSGATVAYAFSTSYAALFASRVVQGVGGSFSIIPALVMLAETFPDNTERAEVIGLARSGVIVGSLVGPVIGGVMYQFLGYKSPFMLIAGLTVVDGVLRLLLPKRTAPAFVNEEEDYSIVNYLKDPYIMTTTVFIFVPITTALTVWGVVPVWMMMTMRASPWQQGMALVPSAVGYVIGSVLSSMLVEKAGCWLLTLVGTLGLGVFTSLLPLCKNIPELVTPYLAFGLAGGLSETSVLTEIGHLADIRHGSRYGSAFAISETANSFACVVGLGIGGALLNAVGFFWMMLGIGIINILLSPFAIILRNPPSTEKKDKLVIVFKEENQPNSRTMPYRPQPGEDF</sequence>
<dbReference type="SUPFAM" id="SSF103473">
    <property type="entry name" value="MFS general substrate transporter"/>
    <property type="match status" value="1"/>
</dbReference>
<dbReference type="InterPro" id="IPR050930">
    <property type="entry name" value="MFS_Vesicular_Transporter"/>
</dbReference>
<evidence type="ECO:0000256" key="1">
    <source>
        <dbReference type="ARBA" id="ARBA00004141"/>
    </source>
</evidence>
<feature type="chain" id="PRO_5035454588" evidence="7">
    <location>
        <begin position="28"/>
        <end position="574"/>
    </location>
</feature>
<keyword evidence="3 6" id="KW-0812">Transmembrane</keyword>
<dbReference type="GO" id="GO:0005335">
    <property type="term" value="F:serotonin:sodium:chloride symporter activity"/>
    <property type="evidence" value="ECO:0007669"/>
    <property type="project" value="TreeGrafter"/>
</dbReference>
<feature type="transmembrane region" description="Helical" evidence="6">
    <location>
        <begin position="425"/>
        <end position="445"/>
    </location>
</feature>
<evidence type="ECO:0000256" key="2">
    <source>
        <dbReference type="ARBA" id="ARBA00022448"/>
    </source>
</evidence>
<dbReference type="Proteomes" id="UP000838412">
    <property type="component" value="Chromosome 6"/>
</dbReference>
<feature type="transmembrane region" description="Helical" evidence="6">
    <location>
        <begin position="286"/>
        <end position="311"/>
    </location>
</feature>
<comment type="subcellular location">
    <subcellularLocation>
        <location evidence="1">Membrane</location>
        <topology evidence="1">Multi-pass membrane protein</topology>
    </subcellularLocation>
</comment>
<feature type="domain" description="Major facilitator superfamily (MFS) profile" evidence="8">
    <location>
        <begin position="100"/>
        <end position="539"/>
    </location>
</feature>
<feature type="transmembrane region" description="Helical" evidence="6">
    <location>
        <begin position="222"/>
        <end position="244"/>
    </location>
</feature>
<feature type="transmembrane region" description="Helical" evidence="6">
    <location>
        <begin position="398"/>
        <end position="419"/>
    </location>
</feature>
<keyword evidence="10" id="KW-1185">Reference proteome</keyword>
<evidence type="ECO:0000313" key="10">
    <source>
        <dbReference type="Proteomes" id="UP000838412"/>
    </source>
</evidence>
<feature type="transmembrane region" description="Helical" evidence="6">
    <location>
        <begin position="95"/>
        <end position="114"/>
    </location>
</feature>
<feature type="transmembrane region" description="Helical" evidence="6">
    <location>
        <begin position="516"/>
        <end position="537"/>
    </location>
</feature>
<keyword evidence="2" id="KW-0813">Transport</keyword>
<feature type="transmembrane region" description="Helical" evidence="6">
    <location>
        <begin position="488"/>
        <end position="510"/>
    </location>
</feature>
<feature type="signal peptide" evidence="7">
    <location>
        <begin position="1"/>
        <end position="27"/>
    </location>
</feature>
<evidence type="ECO:0000313" key="9">
    <source>
        <dbReference type="EMBL" id="CAH1266935.1"/>
    </source>
</evidence>
<dbReference type="Gene3D" id="1.20.1250.20">
    <property type="entry name" value="MFS general substrate transporter like domains"/>
    <property type="match status" value="2"/>
</dbReference>
<name>A0A8K0A0K0_BRALA</name>
<feature type="transmembrane region" description="Helical" evidence="6">
    <location>
        <begin position="360"/>
        <end position="386"/>
    </location>
</feature>
<keyword evidence="7" id="KW-0732">Signal</keyword>
<keyword evidence="4 6" id="KW-1133">Transmembrane helix</keyword>
<evidence type="ECO:0000256" key="7">
    <source>
        <dbReference type="SAM" id="SignalP"/>
    </source>
</evidence>
<dbReference type="PROSITE" id="PS50850">
    <property type="entry name" value="MFS"/>
    <property type="match status" value="1"/>
</dbReference>
<keyword evidence="5 6" id="KW-0472">Membrane</keyword>
<dbReference type="GO" id="GO:0043195">
    <property type="term" value="C:terminal bouton"/>
    <property type="evidence" value="ECO:0007669"/>
    <property type="project" value="TreeGrafter"/>
</dbReference>
<proteinExistence type="predicted"/>
<evidence type="ECO:0000256" key="5">
    <source>
        <dbReference type="ARBA" id="ARBA00023136"/>
    </source>
</evidence>
<dbReference type="PANTHER" id="PTHR23506">
    <property type="entry name" value="GH10249P"/>
    <property type="match status" value="1"/>
</dbReference>
<dbReference type="GO" id="GO:0030672">
    <property type="term" value="C:synaptic vesicle membrane"/>
    <property type="evidence" value="ECO:0007669"/>
    <property type="project" value="TreeGrafter"/>
</dbReference>
<dbReference type="InterPro" id="IPR036259">
    <property type="entry name" value="MFS_trans_sf"/>
</dbReference>
<evidence type="ECO:0000256" key="6">
    <source>
        <dbReference type="SAM" id="Phobius"/>
    </source>
</evidence>
<accession>A0A8K0A0K0</accession>
<dbReference type="PANTHER" id="PTHR23506:SF23">
    <property type="entry name" value="GH10249P"/>
    <property type="match status" value="1"/>
</dbReference>
<feature type="transmembrane region" description="Helical" evidence="6">
    <location>
        <begin position="256"/>
        <end position="274"/>
    </location>
</feature>
<dbReference type="InterPro" id="IPR011701">
    <property type="entry name" value="MFS"/>
</dbReference>
<evidence type="ECO:0000259" key="8">
    <source>
        <dbReference type="PROSITE" id="PS50850"/>
    </source>
</evidence>